<sequence>MKKNLIEYGCNEVGKIFKGVNGMRILRKKLETIGFIHSVLLLRLDSPAGYVCKISRSKNLEILAGINEFVIKILPIIVMTLVNNMIKIVEDIQYGDDDDFIQNLQNSCEETISQDYHRKFDELKIPGCFQC</sequence>
<evidence type="ECO:0000313" key="2">
    <source>
        <dbReference type="Proteomes" id="UP000789570"/>
    </source>
</evidence>
<reference evidence="1" key="1">
    <citation type="submission" date="2021-06" db="EMBL/GenBank/DDBJ databases">
        <authorList>
            <person name="Kallberg Y."/>
            <person name="Tangrot J."/>
            <person name="Rosling A."/>
        </authorList>
    </citation>
    <scope>NUCLEOTIDE SEQUENCE</scope>
    <source>
        <strain evidence="1">UK204</strain>
    </source>
</reference>
<accession>A0A9N9DKG1</accession>
<dbReference type="Proteomes" id="UP000789570">
    <property type="component" value="Unassembled WGS sequence"/>
</dbReference>
<keyword evidence="2" id="KW-1185">Reference proteome</keyword>
<dbReference type="OrthoDB" id="2385582at2759"/>
<dbReference type="AlphaFoldDB" id="A0A9N9DKG1"/>
<evidence type="ECO:0000313" key="1">
    <source>
        <dbReference type="EMBL" id="CAG8638609.1"/>
    </source>
</evidence>
<dbReference type="EMBL" id="CAJVPQ010003851">
    <property type="protein sequence ID" value="CAG8638609.1"/>
    <property type="molecule type" value="Genomic_DNA"/>
</dbReference>
<comment type="caution">
    <text evidence="1">The sequence shown here is derived from an EMBL/GenBank/DDBJ whole genome shotgun (WGS) entry which is preliminary data.</text>
</comment>
<proteinExistence type="predicted"/>
<protein>
    <submittedName>
        <fullName evidence="1">7371_t:CDS:1</fullName>
    </submittedName>
</protein>
<name>A0A9N9DKG1_9GLOM</name>
<gene>
    <name evidence="1" type="ORF">FCALED_LOCUS10446</name>
</gene>
<organism evidence="1 2">
    <name type="scientific">Funneliformis caledonium</name>
    <dbReference type="NCBI Taxonomy" id="1117310"/>
    <lineage>
        <taxon>Eukaryota</taxon>
        <taxon>Fungi</taxon>
        <taxon>Fungi incertae sedis</taxon>
        <taxon>Mucoromycota</taxon>
        <taxon>Glomeromycotina</taxon>
        <taxon>Glomeromycetes</taxon>
        <taxon>Glomerales</taxon>
        <taxon>Glomeraceae</taxon>
        <taxon>Funneliformis</taxon>
    </lineage>
</organism>